<protein>
    <submittedName>
        <fullName evidence="2">Uncharacterized protein</fullName>
    </submittedName>
</protein>
<gene>
    <name evidence="2" type="ORF">EVAR_87233_1</name>
</gene>
<accession>A0A4C1YKW6</accession>
<evidence type="ECO:0000313" key="2">
    <source>
        <dbReference type="EMBL" id="GBP76846.1"/>
    </source>
</evidence>
<dbReference type="EMBL" id="BGZK01001307">
    <property type="protein sequence ID" value="GBP76846.1"/>
    <property type="molecule type" value="Genomic_DNA"/>
</dbReference>
<evidence type="ECO:0000313" key="3">
    <source>
        <dbReference type="Proteomes" id="UP000299102"/>
    </source>
</evidence>
<dbReference type="AlphaFoldDB" id="A0A4C1YKW6"/>
<evidence type="ECO:0000256" key="1">
    <source>
        <dbReference type="SAM" id="MobiDB-lite"/>
    </source>
</evidence>
<sequence length="150" mass="16639">MKLISYRTSIERIRSKKYTLDERRRVAVRVHVSGGAGAGARVVSARAGRAESHDLARTSIEISHTFAHKKIIIRHLDLGPSRTSKAEIRSGFMVRHVFVRTTQRGAAAARPVSRRPPSRAAPPLADLGTTTYFNFAQICLRRRGSRHASA</sequence>
<organism evidence="2 3">
    <name type="scientific">Eumeta variegata</name>
    <name type="common">Bagworm moth</name>
    <name type="synonym">Eumeta japonica</name>
    <dbReference type="NCBI Taxonomy" id="151549"/>
    <lineage>
        <taxon>Eukaryota</taxon>
        <taxon>Metazoa</taxon>
        <taxon>Ecdysozoa</taxon>
        <taxon>Arthropoda</taxon>
        <taxon>Hexapoda</taxon>
        <taxon>Insecta</taxon>
        <taxon>Pterygota</taxon>
        <taxon>Neoptera</taxon>
        <taxon>Endopterygota</taxon>
        <taxon>Lepidoptera</taxon>
        <taxon>Glossata</taxon>
        <taxon>Ditrysia</taxon>
        <taxon>Tineoidea</taxon>
        <taxon>Psychidae</taxon>
        <taxon>Oiketicinae</taxon>
        <taxon>Eumeta</taxon>
    </lineage>
</organism>
<reference evidence="2 3" key="1">
    <citation type="journal article" date="2019" name="Commun. Biol.">
        <title>The bagworm genome reveals a unique fibroin gene that provides high tensile strength.</title>
        <authorList>
            <person name="Kono N."/>
            <person name="Nakamura H."/>
            <person name="Ohtoshi R."/>
            <person name="Tomita M."/>
            <person name="Numata K."/>
            <person name="Arakawa K."/>
        </authorList>
    </citation>
    <scope>NUCLEOTIDE SEQUENCE [LARGE SCALE GENOMIC DNA]</scope>
</reference>
<name>A0A4C1YKW6_EUMVA</name>
<feature type="region of interest" description="Disordered" evidence="1">
    <location>
        <begin position="105"/>
        <end position="124"/>
    </location>
</feature>
<dbReference type="Proteomes" id="UP000299102">
    <property type="component" value="Unassembled WGS sequence"/>
</dbReference>
<proteinExistence type="predicted"/>
<keyword evidence="3" id="KW-1185">Reference proteome</keyword>
<comment type="caution">
    <text evidence="2">The sequence shown here is derived from an EMBL/GenBank/DDBJ whole genome shotgun (WGS) entry which is preliminary data.</text>
</comment>